<keyword evidence="3" id="KW-1185">Reference proteome</keyword>
<gene>
    <name evidence="2" type="ORF">Tco025E_01987</name>
</gene>
<feature type="compositionally biased region" description="Basic and acidic residues" evidence="1">
    <location>
        <begin position="192"/>
        <end position="201"/>
    </location>
</feature>
<dbReference type="RefSeq" id="XP_029230953.1">
    <property type="nucleotide sequence ID" value="XM_029368923.1"/>
</dbReference>
<dbReference type="EMBL" id="MKKU01000074">
    <property type="protein sequence ID" value="RNF25747.1"/>
    <property type="molecule type" value="Genomic_DNA"/>
</dbReference>
<dbReference type="AlphaFoldDB" id="A0A422Q735"/>
<dbReference type="GeneID" id="40315598"/>
<dbReference type="OrthoDB" id="253115at2759"/>
<accession>A0A422Q735</accession>
<feature type="compositionally biased region" description="Gly residues" evidence="1">
    <location>
        <begin position="415"/>
        <end position="424"/>
    </location>
</feature>
<evidence type="ECO:0000313" key="3">
    <source>
        <dbReference type="Proteomes" id="UP000284403"/>
    </source>
</evidence>
<feature type="region of interest" description="Disordered" evidence="1">
    <location>
        <begin position="155"/>
        <end position="234"/>
    </location>
</feature>
<organism evidence="2 3">
    <name type="scientific">Trypanosoma conorhini</name>
    <dbReference type="NCBI Taxonomy" id="83891"/>
    <lineage>
        <taxon>Eukaryota</taxon>
        <taxon>Discoba</taxon>
        <taxon>Euglenozoa</taxon>
        <taxon>Kinetoplastea</taxon>
        <taxon>Metakinetoplastina</taxon>
        <taxon>Trypanosomatida</taxon>
        <taxon>Trypanosomatidae</taxon>
        <taxon>Trypanosoma</taxon>
    </lineage>
</organism>
<evidence type="ECO:0000256" key="1">
    <source>
        <dbReference type="SAM" id="MobiDB-lite"/>
    </source>
</evidence>
<reference evidence="2 3" key="1">
    <citation type="journal article" date="2018" name="BMC Genomics">
        <title>Genomic comparison of Trypanosoma conorhini and Trypanosoma rangeli to Trypanosoma cruzi strains of high and low virulence.</title>
        <authorList>
            <person name="Bradwell K.R."/>
            <person name="Koparde V.N."/>
            <person name="Matveyev A.V."/>
            <person name="Serrano M.G."/>
            <person name="Alves J.M."/>
            <person name="Parikh H."/>
            <person name="Huang B."/>
            <person name="Lee V."/>
            <person name="Espinosa-Alvarez O."/>
            <person name="Ortiz P.A."/>
            <person name="Costa-Martins A.G."/>
            <person name="Teixeira M.M."/>
            <person name="Buck G.A."/>
        </authorList>
    </citation>
    <scope>NUCLEOTIDE SEQUENCE [LARGE SCALE GENOMIC DNA]</scope>
    <source>
        <strain evidence="2 3">025E</strain>
    </source>
</reference>
<name>A0A422Q735_9TRYP</name>
<sequence>MTDLYNEAAYYPTADPARMGPGIDLFAAIPYLCEFRLSRPRVIYRPPTLVDLLAAGAIPVEDVPGPNGVLPTITLSAEVAPCRGNFQEASGTVTSSRFLLPPEREGAEAIAEELQRGLHDTSDQEYWSEEYWRSLQTEELNFEESPAAGLCFQSPNGPDPTPSLKGVSTASAKRRTRGMARQGYGLPSTSHSRNERLDLRAVRPPRPTSCECGSSVSSPRGHPALGPSSRAGARMCGDREGRLVLQGVSSPTQPARNVAALANMRAKAKRPRQAPGCVAASLKPKSRFGTGASIVKGAAAFRVYPPEEKSESLLINASGTGHFSMAIFSSSRERVESGKIDVKPTATATLPDARNARPFLSRVPIAGHPHPETLSPAVTSPSLATRKHPPAGRGGQGSQRRPLGSVPSGGNLKPRGGGSEGGSGNNAHTEKTMPMTSGKDATVSRHNSGVLVSVEATHAEESQQVFSRLERKEVEGGERPVAVEVGALGSLRSKPLLRDGKQTPTKCCTMM</sequence>
<dbReference type="Proteomes" id="UP000284403">
    <property type="component" value="Unassembled WGS sequence"/>
</dbReference>
<protein>
    <submittedName>
        <fullName evidence="2">Uncharacterized protein</fullName>
    </submittedName>
</protein>
<feature type="region of interest" description="Disordered" evidence="1">
    <location>
        <begin position="363"/>
        <end position="444"/>
    </location>
</feature>
<comment type="caution">
    <text evidence="2">The sequence shown here is derived from an EMBL/GenBank/DDBJ whole genome shotgun (WGS) entry which is preliminary data.</text>
</comment>
<evidence type="ECO:0000313" key="2">
    <source>
        <dbReference type="EMBL" id="RNF25747.1"/>
    </source>
</evidence>
<proteinExistence type="predicted"/>